<keyword evidence="3" id="KW-1185">Reference proteome</keyword>
<dbReference type="Pfam" id="PF20150">
    <property type="entry name" value="2EXR"/>
    <property type="match status" value="1"/>
</dbReference>
<dbReference type="AlphaFoldDB" id="A0A8H5XZ62"/>
<evidence type="ECO:0000313" key="2">
    <source>
        <dbReference type="EMBL" id="KAF5701860.1"/>
    </source>
</evidence>
<dbReference type="EMBL" id="JAAQPF010000472">
    <property type="protein sequence ID" value="KAF5701860.1"/>
    <property type="molecule type" value="Genomic_DNA"/>
</dbReference>
<dbReference type="InterPro" id="IPR045518">
    <property type="entry name" value="2EXR"/>
</dbReference>
<sequence>MAGFERLPELPREIRDQIWSMAVRDDRPGVHVFGQYDETKRFKSGSRFLRSGDVVSGTWAAPSWSRYFENLDKDRSDENISAYLIDGGLWTACHESRLIMEKRYEQTKRKRSHKETYPVHDRTKEVFKKATTGCFDGTPLDLMTVFPHRDLFVLQFTDLQKVDWCFMGFEASMATAAEGFGGVKHVALEYNPKWSAELIHDRGDDIRAIMEGAFEMWSSVWKLWFIDHSLKRKKDAPVFKEKADNGSEINAFYASDRRLLEVDCYNSHDLEKEWEYIKPVQDKSDDGFSSSVFFLHDLESDLRDKSYPTCDNYQDPYCQIGILGWDEL</sequence>
<name>A0A8H5XZ62_9HYPO</name>
<gene>
    <name evidence="2" type="ORF">FGLOB1_9973</name>
</gene>
<dbReference type="Proteomes" id="UP000532311">
    <property type="component" value="Unassembled WGS sequence"/>
</dbReference>
<proteinExistence type="predicted"/>
<accession>A0A8H5XZ62</accession>
<organism evidence="2 3">
    <name type="scientific">Fusarium globosum</name>
    <dbReference type="NCBI Taxonomy" id="78864"/>
    <lineage>
        <taxon>Eukaryota</taxon>
        <taxon>Fungi</taxon>
        <taxon>Dikarya</taxon>
        <taxon>Ascomycota</taxon>
        <taxon>Pezizomycotina</taxon>
        <taxon>Sordariomycetes</taxon>
        <taxon>Hypocreomycetidae</taxon>
        <taxon>Hypocreales</taxon>
        <taxon>Nectriaceae</taxon>
        <taxon>Fusarium</taxon>
        <taxon>Fusarium fujikuroi species complex</taxon>
    </lineage>
</organism>
<feature type="domain" description="2EXR" evidence="1">
    <location>
        <begin position="4"/>
        <end position="112"/>
    </location>
</feature>
<protein>
    <recommendedName>
        <fullName evidence="1">2EXR domain-containing protein</fullName>
    </recommendedName>
</protein>
<evidence type="ECO:0000259" key="1">
    <source>
        <dbReference type="Pfam" id="PF20150"/>
    </source>
</evidence>
<comment type="caution">
    <text evidence="2">The sequence shown here is derived from an EMBL/GenBank/DDBJ whole genome shotgun (WGS) entry which is preliminary data.</text>
</comment>
<reference evidence="2 3" key="1">
    <citation type="submission" date="2020-05" db="EMBL/GenBank/DDBJ databases">
        <title>Identification and distribution of gene clusters putatively required for synthesis of sphingolipid metabolism inhibitors in phylogenetically diverse species of the filamentous fungus Fusarium.</title>
        <authorList>
            <person name="Kim H.-S."/>
            <person name="Busman M."/>
            <person name="Brown D.W."/>
            <person name="Divon H."/>
            <person name="Uhlig S."/>
            <person name="Proctor R.H."/>
        </authorList>
    </citation>
    <scope>NUCLEOTIDE SEQUENCE [LARGE SCALE GENOMIC DNA]</scope>
    <source>
        <strain evidence="2 3">NRRL 26131</strain>
    </source>
</reference>
<evidence type="ECO:0000313" key="3">
    <source>
        <dbReference type="Proteomes" id="UP000532311"/>
    </source>
</evidence>